<dbReference type="EMBL" id="GGEC01054998">
    <property type="protein sequence ID" value="MBX35482.1"/>
    <property type="molecule type" value="Transcribed_RNA"/>
</dbReference>
<protein>
    <recommendedName>
        <fullName evidence="1">Protein ENHANCED DISEASE RESISTANCE 2 C-terminal domain-containing protein</fullName>
    </recommendedName>
</protein>
<accession>A0A2P2MZ29</accession>
<evidence type="ECO:0000259" key="1">
    <source>
        <dbReference type="Pfam" id="PF07059"/>
    </source>
</evidence>
<dbReference type="Pfam" id="PF07059">
    <property type="entry name" value="EDR2_C"/>
    <property type="match status" value="1"/>
</dbReference>
<feature type="domain" description="Protein ENHANCED DISEASE RESISTANCE 2 C-terminal" evidence="1">
    <location>
        <begin position="1"/>
        <end position="27"/>
    </location>
</feature>
<proteinExistence type="predicted"/>
<evidence type="ECO:0000313" key="2">
    <source>
        <dbReference type="EMBL" id="MBX35482.1"/>
    </source>
</evidence>
<reference evidence="2" key="1">
    <citation type="submission" date="2018-02" db="EMBL/GenBank/DDBJ databases">
        <title>Rhizophora mucronata_Transcriptome.</title>
        <authorList>
            <person name="Meera S.P."/>
            <person name="Sreeshan A."/>
            <person name="Augustine A."/>
        </authorList>
    </citation>
    <scope>NUCLEOTIDE SEQUENCE</scope>
    <source>
        <tissue evidence="2">Leaf</tissue>
    </source>
</reference>
<organism evidence="2">
    <name type="scientific">Rhizophora mucronata</name>
    <name type="common">Asiatic mangrove</name>
    <dbReference type="NCBI Taxonomy" id="61149"/>
    <lineage>
        <taxon>Eukaryota</taxon>
        <taxon>Viridiplantae</taxon>
        <taxon>Streptophyta</taxon>
        <taxon>Embryophyta</taxon>
        <taxon>Tracheophyta</taxon>
        <taxon>Spermatophyta</taxon>
        <taxon>Magnoliopsida</taxon>
        <taxon>eudicotyledons</taxon>
        <taxon>Gunneridae</taxon>
        <taxon>Pentapetalae</taxon>
        <taxon>rosids</taxon>
        <taxon>fabids</taxon>
        <taxon>Malpighiales</taxon>
        <taxon>Rhizophoraceae</taxon>
        <taxon>Rhizophora</taxon>
    </lineage>
</organism>
<dbReference type="AlphaFoldDB" id="A0A2P2MZ29"/>
<sequence>MGFVVEPQAENELPEKLIGAIRVCQMEMSSAAAVDTPNATVARGIGFAKVEHHESGDDNDDDDSGD</sequence>
<dbReference type="InterPro" id="IPR009769">
    <property type="entry name" value="EDR2_C"/>
</dbReference>
<name>A0A2P2MZ29_RHIMU</name>